<dbReference type="AlphaFoldDB" id="A0A6A4AD56"/>
<evidence type="ECO:0000313" key="2">
    <source>
        <dbReference type="Proteomes" id="UP000440367"/>
    </source>
</evidence>
<name>A0A6A4AD56_9STRA</name>
<organism evidence="1 2">
    <name type="scientific">Phytophthora fragariae</name>
    <dbReference type="NCBI Taxonomy" id="53985"/>
    <lineage>
        <taxon>Eukaryota</taxon>
        <taxon>Sar</taxon>
        <taxon>Stramenopiles</taxon>
        <taxon>Oomycota</taxon>
        <taxon>Peronosporomycetes</taxon>
        <taxon>Peronosporales</taxon>
        <taxon>Peronosporaceae</taxon>
        <taxon>Phytophthora</taxon>
    </lineage>
</organism>
<comment type="caution">
    <text evidence="1">The sequence shown here is derived from an EMBL/GenBank/DDBJ whole genome shotgun (WGS) entry which is preliminary data.</text>
</comment>
<proteinExistence type="predicted"/>
<evidence type="ECO:0000313" key="1">
    <source>
        <dbReference type="EMBL" id="KAE9253546.1"/>
    </source>
</evidence>
<dbReference type="EMBL" id="QXGD01000091">
    <property type="protein sequence ID" value="KAE9253546.1"/>
    <property type="molecule type" value="Genomic_DNA"/>
</dbReference>
<sequence length="77" mass="8691">MELTGAQLELHSQAKAYYTARSLLRRATRRTALCRRRSTLARSRRCETSHSNGTNSAVSAITCMQWTSDWSAVERTA</sequence>
<gene>
    <name evidence="1" type="ORF">PF002_g3285</name>
</gene>
<dbReference type="Proteomes" id="UP000440367">
    <property type="component" value="Unassembled WGS sequence"/>
</dbReference>
<reference evidence="1 2" key="1">
    <citation type="submission" date="2018-08" db="EMBL/GenBank/DDBJ databases">
        <title>Genomic investigation of the strawberry pathogen Phytophthora fragariae indicates pathogenicity is determined by transcriptional variation in three key races.</title>
        <authorList>
            <person name="Adams T.M."/>
            <person name="Armitage A.D."/>
            <person name="Sobczyk M.K."/>
            <person name="Bates H.J."/>
            <person name="Dunwell J.M."/>
            <person name="Nellist C.F."/>
            <person name="Harrison R.J."/>
        </authorList>
    </citation>
    <scope>NUCLEOTIDE SEQUENCE [LARGE SCALE GENOMIC DNA]</scope>
    <source>
        <strain evidence="1 2">BC-1</strain>
    </source>
</reference>
<protein>
    <submittedName>
        <fullName evidence="1">Uncharacterized protein</fullName>
    </submittedName>
</protein>
<accession>A0A6A4AD56</accession>